<evidence type="ECO:0000313" key="1">
    <source>
        <dbReference type="EMBL" id="MUL28509.1"/>
    </source>
</evidence>
<gene>
    <name evidence="1" type="ORF">F0475_09395</name>
</gene>
<dbReference type="Proteomes" id="UP000482295">
    <property type="component" value="Unassembled WGS sequence"/>
</dbReference>
<reference evidence="1 2" key="1">
    <citation type="submission" date="2019-09" db="EMBL/GenBank/DDBJ databases">
        <title>Prevotella A2879 sp. nov., isolated from an abscess of a patient.</title>
        <authorList>
            <person name="Buhl M."/>
            <person name="Oberhettinger P."/>
        </authorList>
    </citation>
    <scope>NUCLEOTIDE SEQUENCE [LARGE SCALE GENOMIC DNA]</scope>
    <source>
        <strain evidence="1 2">A2879</strain>
    </source>
</reference>
<evidence type="ECO:0000313" key="2">
    <source>
        <dbReference type="Proteomes" id="UP000482295"/>
    </source>
</evidence>
<comment type="caution">
    <text evidence="1">The sequence shown here is derived from an EMBL/GenBank/DDBJ whole genome shotgun (WGS) entry which is preliminary data.</text>
</comment>
<keyword evidence="2" id="KW-1185">Reference proteome</keyword>
<organism evidence="1 2">
    <name type="scientific">Prevotella vespertina</name>
    <dbReference type="NCBI Taxonomy" id="2608404"/>
    <lineage>
        <taxon>Bacteria</taxon>
        <taxon>Pseudomonadati</taxon>
        <taxon>Bacteroidota</taxon>
        <taxon>Bacteroidia</taxon>
        <taxon>Bacteroidales</taxon>
        <taxon>Prevotellaceae</taxon>
        <taxon>Prevotella</taxon>
    </lineage>
</organism>
<dbReference type="AlphaFoldDB" id="A0A7C9HEY0"/>
<accession>A0A7C9HEY0</accession>
<dbReference type="EMBL" id="VVIQ01000010">
    <property type="protein sequence ID" value="MUL28509.1"/>
    <property type="molecule type" value="Genomic_DNA"/>
</dbReference>
<protein>
    <submittedName>
        <fullName evidence="1">Uncharacterized protein</fullName>
    </submittedName>
</protein>
<proteinExistence type="predicted"/>
<name>A0A7C9HEY0_9BACT</name>
<sequence>MNNEHKEALQQLLQGANVNIHQLVVGDSTQTIENLIMGDCTQNYYGSSHDEPRLAPDDEEIKQALTELLEAKTDEGKPLMKTQTQWYAVYRVLYEYCNYPKKMTDFERDINNRMGFKEAEPACSYQSFKKVPTDLTDLSVKVSKWEALKKKTPAYEQQCMVAEFLLKRLNLT</sequence>
<dbReference type="RefSeq" id="WP_155716394.1">
    <property type="nucleotide sequence ID" value="NZ_VVIQ01000010.1"/>
</dbReference>